<protein>
    <submittedName>
        <fullName evidence="5">Uncharacterized protein LOC106069631 isoform X1</fullName>
    </submittedName>
</protein>
<evidence type="ECO:0000313" key="5">
    <source>
        <dbReference type="RefSeq" id="XP_055891221.1"/>
    </source>
</evidence>
<organism evidence="4 5">
    <name type="scientific">Biomphalaria glabrata</name>
    <name type="common">Bloodfluke planorb</name>
    <name type="synonym">Freshwater snail</name>
    <dbReference type="NCBI Taxonomy" id="6526"/>
    <lineage>
        <taxon>Eukaryota</taxon>
        <taxon>Metazoa</taxon>
        <taxon>Spiralia</taxon>
        <taxon>Lophotrochozoa</taxon>
        <taxon>Mollusca</taxon>
        <taxon>Gastropoda</taxon>
        <taxon>Heterobranchia</taxon>
        <taxon>Euthyneura</taxon>
        <taxon>Panpulmonata</taxon>
        <taxon>Hygrophila</taxon>
        <taxon>Lymnaeoidea</taxon>
        <taxon>Planorbidae</taxon>
        <taxon>Biomphalaria</taxon>
    </lineage>
</organism>
<name>A0A9W3AVG4_BIOGL</name>
<dbReference type="GO" id="GO:0042981">
    <property type="term" value="P:regulation of apoptotic process"/>
    <property type="evidence" value="ECO:0007669"/>
    <property type="project" value="InterPro"/>
</dbReference>
<feature type="compositionally biased region" description="Polar residues" evidence="2">
    <location>
        <begin position="758"/>
        <end position="777"/>
    </location>
</feature>
<evidence type="ECO:0000313" key="4">
    <source>
        <dbReference type="Proteomes" id="UP001165740"/>
    </source>
</evidence>
<feature type="compositionally biased region" description="Basic residues" evidence="2">
    <location>
        <begin position="739"/>
        <end position="752"/>
    </location>
</feature>
<feature type="region of interest" description="Disordered" evidence="2">
    <location>
        <begin position="565"/>
        <end position="783"/>
    </location>
</feature>
<feature type="compositionally biased region" description="Polar residues" evidence="2">
    <location>
        <begin position="1043"/>
        <end position="1056"/>
    </location>
</feature>
<feature type="compositionally biased region" description="Polar residues" evidence="2">
    <location>
        <begin position="571"/>
        <end position="581"/>
    </location>
</feature>
<dbReference type="RefSeq" id="XP_055891221.1">
    <property type="nucleotide sequence ID" value="XM_056035246.1"/>
</dbReference>
<dbReference type="InterPro" id="IPR001315">
    <property type="entry name" value="CARD"/>
</dbReference>
<feature type="compositionally biased region" description="Basic and acidic residues" evidence="2">
    <location>
        <begin position="1"/>
        <end position="13"/>
    </location>
</feature>
<dbReference type="CDD" id="cd01671">
    <property type="entry name" value="CARD"/>
    <property type="match status" value="1"/>
</dbReference>
<accession>A0A9W3AVG4</accession>
<feature type="coiled-coil region" evidence="1">
    <location>
        <begin position="517"/>
        <end position="544"/>
    </location>
</feature>
<dbReference type="AlphaFoldDB" id="A0A9W3AVG4"/>
<feature type="compositionally biased region" description="Basic and acidic residues" evidence="2">
    <location>
        <begin position="433"/>
        <end position="455"/>
    </location>
</feature>
<feature type="region of interest" description="Disordered" evidence="2">
    <location>
        <begin position="962"/>
        <end position="981"/>
    </location>
</feature>
<reference evidence="5" key="1">
    <citation type="submission" date="2025-08" db="UniProtKB">
        <authorList>
            <consortium name="RefSeq"/>
        </authorList>
    </citation>
    <scope>IDENTIFICATION</scope>
</reference>
<dbReference type="Gene3D" id="1.10.533.10">
    <property type="entry name" value="Death Domain, Fas"/>
    <property type="match status" value="1"/>
</dbReference>
<dbReference type="OrthoDB" id="6090485at2759"/>
<evidence type="ECO:0000256" key="1">
    <source>
        <dbReference type="SAM" id="Coils"/>
    </source>
</evidence>
<feature type="compositionally biased region" description="Basic and acidic residues" evidence="2">
    <location>
        <begin position="49"/>
        <end position="60"/>
    </location>
</feature>
<keyword evidence="4" id="KW-1185">Reference proteome</keyword>
<dbReference type="PROSITE" id="PS50209">
    <property type="entry name" value="CARD"/>
    <property type="match status" value="1"/>
</dbReference>
<feature type="region of interest" description="Disordered" evidence="2">
    <location>
        <begin position="1"/>
        <end position="147"/>
    </location>
</feature>
<feature type="compositionally biased region" description="Polar residues" evidence="2">
    <location>
        <begin position="34"/>
        <end position="48"/>
    </location>
</feature>
<gene>
    <name evidence="5" type="primary">LOC106069631</name>
</gene>
<sequence>MSREQSKNGRPETRAVSFDDTQGRRRSVTGGGNTPVSLPSRNELTPQDNRGRNSDPDVARLSRSSSHPKEDVASSRKGSVISGGNTPLAPVPKDDLSPEEVMNSDPDLPRQSRNNGRVTGERIAPPQPRNVNPPRFEPRHSSLSQRSPLVNSSFLDEHLMISNSRLDSTLLRMFSQEQYPRGGALATPSMAGAYQSDDISMAPVMWRVHPMDPIHKETLEREMSYIADNVYPMDILGDLCRSNVLTNTDYKQLNRIEGQGDRAVTRLMVKTLQRRGQNAYPAFLQVLQSRGYLSICERLLESERSLKFGMRSERPLTDWESLSRTTPSSFQTLPTFRKRQSPLTSDYNNYPLHSSLPLSLFSAGYNSSLSHPIPLTIPLSPPDYPLVTNQGMNFSGRLSPLIQEPAKLNHIERQLDTLKDELKYLHEDMHDLKSALRQGNRDRLTDDIKRPERPSDSTPPDQSVKEQHPNPPQRTVSPKQEHIINTPAPGDHEQPGPEEMTVMLSPEQLKAYKVIEAQQLNRHLRDLQEEVKALHDDVTALSTSRSIKDGRKTRSDWSMVGEELEEAPSEILTSRTGQIPATSEVHDTSTDRPTDRHASMVPFSSAPRRTTHRDCDPLPNPWSVQANTQKRGKSQPWTEPEVKRAKTKNATSRVTHESHDPLPRESKSSLLGSLTFDDNDLVTSGSPRSRHAPKESSTGEINETNSSVDKVPQQKLNTTFKQKHIHGQPDTWDDIQFKPHTKTKPVNKHGTNKKTGSEPLNSSTSIATSKVEQLQNPRKSKWDNSLLLDKTASASLDNTNNNLKTKSTNKGVKAMHEKENKADKDVQKNETLSTKHQNIVADKTSSDVLTAGDYNTTRETNKKAEAGKIPEQSHKVSLIKKKVNDENSGYYGQDLSHAQEKLSAQDKNKQPRRTLVATNLNETHFPLETSKEESYAPLGYITSDLQQKMKTLKDDIAALRAQKHADTPRSQTDSSRDQENQAHKLEKQLGELYGQLRTLRGDVSQLKSEKQKKVSITEPLESPRKPVTTKQNPDPATQGRPATRQSNPVNKQNVPENSRKSSPIYLSPQEDPPTTPEPNSEGDRIEVTSSGIRITTPYEILGPPAEGGTRAKRITSPLTVLPDHSLPWPEATRVRVSS</sequence>
<evidence type="ECO:0000256" key="2">
    <source>
        <dbReference type="SAM" id="MobiDB-lite"/>
    </source>
</evidence>
<feature type="compositionally biased region" description="Basic and acidic residues" evidence="2">
    <location>
        <begin position="584"/>
        <end position="598"/>
    </location>
</feature>
<dbReference type="Proteomes" id="UP001165740">
    <property type="component" value="Chromosome 7"/>
</dbReference>
<feature type="compositionally biased region" description="Basic and acidic residues" evidence="2">
    <location>
        <begin position="654"/>
        <end position="667"/>
    </location>
</feature>
<feature type="domain" description="CARD" evidence="3">
    <location>
        <begin position="211"/>
        <end position="288"/>
    </location>
</feature>
<dbReference type="SUPFAM" id="SSF47986">
    <property type="entry name" value="DEATH domain"/>
    <property type="match status" value="1"/>
</dbReference>
<dbReference type="Pfam" id="PF00619">
    <property type="entry name" value="CARD"/>
    <property type="match status" value="1"/>
</dbReference>
<proteinExistence type="predicted"/>
<feature type="compositionally biased region" description="Basic and acidic residues" evidence="2">
    <location>
        <begin position="814"/>
        <end position="827"/>
    </location>
</feature>
<keyword evidence="1" id="KW-0175">Coiled coil</keyword>
<dbReference type="InterPro" id="IPR011029">
    <property type="entry name" value="DEATH-like_dom_sf"/>
</dbReference>
<evidence type="ECO:0000259" key="3">
    <source>
        <dbReference type="PROSITE" id="PS50209"/>
    </source>
</evidence>
<feature type="region of interest" description="Disordered" evidence="2">
    <location>
        <begin position="433"/>
        <end position="499"/>
    </location>
</feature>
<dbReference type="GeneID" id="106069631"/>
<feature type="region of interest" description="Disordered" evidence="2">
    <location>
        <begin position="797"/>
        <end position="827"/>
    </location>
</feature>
<feature type="region of interest" description="Disordered" evidence="2">
    <location>
        <begin position="1003"/>
        <end position="1118"/>
    </location>
</feature>
<feature type="compositionally biased region" description="Polar residues" evidence="2">
    <location>
        <begin position="695"/>
        <end position="720"/>
    </location>
</feature>
<feature type="compositionally biased region" description="Low complexity" evidence="2">
    <location>
        <begin position="798"/>
        <end position="810"/>
    </location>
</feature>